<dbReference type="EMBL" id="ML003014">
    <property type="protein sequence ID" value="RKP34947.1"/>
    <property type="molecule type" value="Genomic_DNA"/>
</dbReference>
<protein>
    <recommendedName>
        <fullName evidence="2">CID domain-containing protein</fullName>
    </recommendedName>
</protein>
<dbReference type="InterPro" id="IPR006569">
    <property type="entry name" value="CID_dom"/>
</dbReference>
<dbReference type="Pfam" id="PF04818">
    <property type="entry name" value="CID"/>
    <property type="match status" value="1"/>
</dbReference>
<reference evidence="4" key="1">
    <citation type="journal article" date="2018" name="Nat. Microbiol.">
        <title>Leveraging single-cell genomics to expand the fungal tree of life.</title>
        <authorList>
            <person name="Ahrendt S.R."/>
            <person name="Quandt C.A."/>
            <person name="Ciobanu D."/>
            <person name="Clum A."/>
            <person name="Salamov A."/>
            <person name="Andreopoulos B."/>
            <person name="Cheng J.F."/>
            <person name="Woyke T."/>
            <person name="Pelin A."/>
            <person name="Henrissat B."/>
            <person name="Reynolds N.K."/>
            <person name="Benny G.L."/>
            <person name="Smith M.E."/>
            <person name="James T.Y."/>
            <person name="Grigoriev I.V."/>
        </authorList>
    </citation>
    <scope>NUCLEOTIDE SEQUENCE [LARGE SCALE GENOMIC DNA]</scope>
    <source>
        <strain evidence="4">RSA 468</strain>
    </source>
</reference>
<dbReference type="AlphaFoldDB" id="A0A4P9ZNN1"/>
<feature type="domain" description="CID" evidence="2">
    <location>
        <begin position="1"/>
        <end position="111"/>
    </location>
</feature>
<dbReference type="PANTHER" id="PTHR12460">
    <property type="entry name" value="CYCLIN-DEPENDENT KINASE INHIBITOR-RELATED PROTEIN"/>
    <property type="match status" value="1"/>
</dbReference>
<evidence type="ECO:0000313" key="3">
    <source>
        <dbReference type="EMBL" id="RKP34947.1"/>
    </source>
</evidence>
<gene>
    <name evidence="3" type="ORF">BJ085DRAFT_35266</name>
</gene>
<dbReference type="Proteomes" id="UP000268162">
    <property type="component" value="Unassembled WGS sequence"/>
</dbReference>
<sequence length="307" mass="34148">MSKFSVESYEEKLKKLFDTQDSISLLSQSNSRSKITYIHLANDVLQSGRKKGPEYPQEFKHRLPGVVKDFRKYATDSLRQKLERVLTVWEQRSVYDPAFVRQLRDLLNSKAAGGPSPGRPTPPNSHNGTTPSYSSYTEIKTINRPSSPVRVIGKPTESLDKLIALNGQVALGERQIQYSEEKCIKVLKELDSQLANPNGSVDNVLPGVVESWQRRQEELQAHVAKRQQLIGILESTLLSHQEKLLKNLAEIQECELSLTQLNPLLQSQTDAPIEDAESEMSPITSESSSEVTGPAPVDIQAVSEAGS</sequence>
<dbReference type="GO" id="GO:0031124">
    <property type="term" value="P:mRNA 3'-end processing"/>
    <property type="evidence" value="ECO:0007669"/>
    <property type="project" value="TreeGrafter"/>
</dbReference>
<dbReference type="STRING" id="215637.A0A4P9ZNN1"/>
<dbReference type="SMART" id="SM00582">
    <property type="entry name" value="RPR"/>
    <property type="match status" value="1"/>
</dbReference>
<dbReference type="SUPFAM" id="SSF48464">
    <property type="entry name" value="ENTH/VHS domain"/>
    <property type="match status" value="1"/>
</dbReference>
<feature type="region of interest" description="Disordered" evidence="1">
    <location>
        <begin position="109"/>
        <end position="133"/>
    </location>
</feature>
<dbReference type="PROSITE" id="PS51391">
    <property type="entry name" value="CID"/>
    <property type="match status" value="1"/>
</dbReference>
<dbReference type="PANTHER" id="PTHR12460:SF0">
    <property type="entry name" value="CID DOMAIN-CONTAINING PROTEIN-RELATED"/>
    <property type="match status" value="1"/>
</dbReference>
<name>A0A4P9ZNN1_9FUNG</name>
<feature type="compositionally biased region" description="Polar residues" evidence="1">
    <location>
        <begin position="124"/>
        <end position="133"/>
    </location>
</feature>
<dbReference type="InterPro" id="IPR008942">
    <property type="entry name" value="ENTH_VHS"/>
</dbReference>
<feature type="region of interest" description="Disordered" evidence="1">
    <location>
        <begin position="267"/>
        <end position="307"/>
    </location>
</feature>
<dbReference type="GO" id="GO:0000993">
    <property type="term" value="F:RNA polymerase II complex binding"/>
    <property type="evidence" value="ECO:0007669"/>
    <property type="project" value="TreeGrafter"/>
</dbReference>
<keyword evidence="4" id="KW-1185">Reference proteome</keyword>
<evidence type="ECO:0000313" key="4">
    <source>
        <dbReference type="Proteomes" id="UP000268162"/>
    </source>
</evidence>
<evidence type="ECO:0000259" key="2">
    <source>
        <dbReference type="PROSITE" id="PS51391"/>
    </source>
</evidence>
<proteinExistence type="predicted"/>
<feature type="compositionally biased region" description="Low complexity" evidence="1">
    <location>
        <begin position="279"/>
        <end position="290"/>
    </location>
</feature>
<accession>A0A4P9ZNN1</accession>
<evidence type="ECO:0000256" key="1">
    <source>
        <dbReference type="SAM" id="MobiDB-lite"/>
    </source>
</evidence>
<dbReference type="Gene3D" id="1.25.40.90">
    <property type="match status" value="1"/>
</dbReference>
<organism evidence="3 4">
    <name type="scientific">Dimargaris cristalligena</name>
    <dbReference type="NCBI Taxonomy" id="215637"/>
    <lineage>
        <taxon>Eukaryota</taxon>
        <taxon>Fungi</taxon>
        <taxon>Fungi incertae sedis</taxon>
        <taxon>Zoopagomycota</taxon>
        <taxon>Kickxellomycotina</taxon>
        <taxon>Dimargaritomycetes</taxon>
        <taxon>Dimargaritales</taxon>
        <taxon>Dimargaritaceae</taxon>
        <taxon>Dimargaris</taxon>
    </lineage>
</organism>